<evidence type="ECO:0000313" key="2">
    <source>
        <dbReference type="Proteomes" id="UP000029224"/>
    </source>
</evidence>
<sequence>MGTSQLASSADNIEPIQLGHEKLTIERFIEQHPDVTSLDLILFDMNGVVRGKRVPITQLSKVLEQGICLPASVFALDICGETVEETGLGFEKGDGDRICRMVASSLTTTPWQENSAQAS</sequence>
<reference evidence="1 2" key="2">
    <citation type="submission" date="2014-09" db="EMBL/GenBank/DDBJ databases">
        <authorList>
            <consortium name="NBRP consortium"/>
            <person name="Sawabe T."/>
            <person name="Meirelles P."/>
            <person name="Nakanishi M."/>
            <person name="Sayaka M."/>
            <person name="Hattori M."/>
            <person name="Ohkuma M."/>
        </authorList>
    </citation>
    <scope>NUCLEOTIDE SEQUENCE [LARGE SCALE GENOMIC DNA]</scope>
    <source>
        <strain evidence="1 2">JCM 19240</strain>
    </source>
</reference>
<dbReference type="EMBL" id="BBMT01000001">
    <property type="protein sequence ID" value="GAL32138.1"/>
    <property type="molecule type" value="Genomic_DNA"/>
</dbReference>
<dbReference type="GO" id="GO:0004356">
    <property type="term" value="F:glutamine synthetase activity"/>
    <property type="evidence" value="ECO:0007669"/>
    <property type="project" value="InterPro"/>
</dbReference>
<keyword evidence="2" id="KW-1185">Reference proteome</keyword>
<gene>
    <name evidence="1" type="ORF">JCM19240_5569</name>
</gene>
<dbReference type="Gene3D" id="3.10.20.70">
    <property type="entry name" value="Glutamine synthetase, N-terminal domain"/>
    <property type="match status" value="1"/>
</dbReference>
<evidence type="ECO:0000313" key="1">
    <source>
        <dbReference type="EMBL" id="GAL32138.1"/>
    </source>
</evidence>
<dbReference type="SUPFAM" id="SSF54368">
    <property type="entry name" value="Glutamine synthetase, N-terminal domain"/>
    <property type="match status" value="1"/>
</dbReference>
<dbReference type="AlphaFoldDB" id="A0A090SYX3"/>
<name>A0A090SYX3_9VIBR</name>
<protein>
    <submittedName>
        <fullName evidence="1">Glutamine synthetase family protein</fullName>
    </submittedName>
</protein>
<proteinExistence type="predicted"/>
<comment type="caution">
    <text evidence="1">The sequence shown here is derived from an EMBL/GenBank/DDBJ whole genome shotgun (WGS) entry which is preliminary data.</text>
</comment>
<dbReference type="GO" id="GO:0006542">
    <property type="term" value="P:glutamine biosynthetic process"/>
    <property type="evidence" value="ECO:0007669"/>
    <property type="project" value="InterPro"/>
</dbReference>
<reference evidence="1 2" key="1">
    <citation type="submission" date="2014-09" db="EMBL/GenBank/DDBJ databases">
        <title>Vibrio maritimus JCM 19240. (C210) whole genome shotgun sequence.</title>
        <authorList>
            <person name="Sawabe T."/>
            <person name="Meirelles P."/>
            <person name="Nakanishi M."/>
            <person name="Sayaka M."/>
            <person name="Hattori M."/>
            <person name="Ohkuma M."/>
        </authorList>
    </citation>
    <scope>NUCLEOTIDE SEQUENCE [LARGE SCALE GENOMIC DNA]</scope>
    <source>
        <strain evidence="1 2">JCM 19240</strain>
    </source>
</reference>
<accession>A0A090SYX3</accession>
<dbReference type="Proteomes" id="UP000029224">
    <property type="component" value="Unassembled WGS sequence"/>
</dbReference>
<organism evidence="1 2">
    <name type="scientific">Vibrio maritimus</name>
    <dbReference type="NCBI Taxonomy" id="990268"/>
    <lineage>
        <taxon>Bacteria</taxon>
        <taxon>Pseudomonadati</taxon>
        <taxon>Pseudomonadota</taxon>
        <taxon>Gammaproteobacteria</taxon>
        <taxon>Vibrionales</taxon>
        <taxon>Vibrionaceae</taxon>
        <taxon>Vibrio</taxon>
    </lineage>
</organism>
<dbReference type="InterPro" id="IPR036651">
    <property type="entry name" value="Gln_synt_N_sf"/>
</dbReference>